<protein>
    <submittedName>
        <fullName evidence="1">Uncharacterized protein</fullName>
    </submittedName>
</protein>
<reference evidence="1 2" key="1">
    <citation type="submission" date="2020-08" db="EMBL/GenBank/DDBJ databases">
        <title>Genomic Encyclopedia of Type Strains, Phase IV (KMG-IV): sequencing the most valuable type-strain genomes for metagenomic binning, comparative biology and taxonomic classification.</title>
        <authorList>
            <person name="Goeker M."/>
        </authorList>
    </citation>
    <scope>NUCLEOTIDE SEQUENCE [LARGE SCALE GENOMIC DNA]</scope>
    <source>
        <strain evidence="1 2">DSM 11099</strain>
    </source>
</reference>
<sequence>MYFTLYSEGRKAATVANGGPGVGRHKAPTGQEFLRTGIHLVVEGNHVGYLADGHTNDGQITGLFQRFIEHAKRPKSETQFHLHPRADRQQIEKLLKAGVKSIDLGISAFETTVNDINHEVTKGSLSAAIGSILAPLAQLGAKGRSPEEMLAASEIQTSIHLGYDGRSAGHLVPFLLAKIADGITDTEDEFKIVTRDDNVITRTKLVIRREVSVEGDEIAIDTASAFSAIRSAMKEWRSAGIFEQ</sequence>
<name>A0A7W9S2U2_9HYPH</name>
<comment type="caution">
    <text evidence="1">The sequence shown here is derived from an EMBL/GenBank/DDBJ whole genome shotgun (WGS) entry which is preliminary data.</text>
</comment>
<evidence type="ECO:0000313" key="1">
    <source>
        <dbReference type="EMBL" id="MBB6011893.1"/>
    </source>
</evidence>
<evidence type="ECO:0000313" key="2">
    <source>
        <dbReference type="Proteomes" id="UP000533306"/>
    </source>
</evidence>
<keyword evidence="2" id="KW-1185">Reference proteome</keyword>
<dbReference type="AlphaFoldDB" id="A0A7W9S2U2"/>
<proteinExistence type="predicted"/>
<dbReference type="RefSeq" id="WP_183827412.1">
    <property type="nucleotide sequence ID" value="NZ_JACHEU010000001.1"/>
</dbReference>
<accession>A0A7W9S2U2</accession>
<organism evidence="1 2">
    <name type="scientific">Aquamicrobium lusatiense</name>
    <dbReference type="NCBI Taxonomy" id="89772"/>
    <lineage>
        <taxon>Bacteria</taxon>
        <taxon>Pseudomonadati</taxon>
        <taxon>Pseudomonadota</taxon>
        <taxon>Alphaproteobacteria</taxon>
        <taxon>Hyphomicrobiales</taxon>
        <taxon>Phyllobacteriaceae</taxon>
        <taxon>Aquamicrobium</taxon>
    </lineage>
</organism>
<gene>
    <name evidence="1" type="ORF">HNR59_001238</name>
</gene>
<dbReference type="EMBL" id="JACHEU010000001">
    <property type="protein sequence ID" value="MBB6011893.1"/>
    <property type="molecule type" value="Genomic_DNA"/>
</dbReference>
<dbReference type="Proteomes" id="UP000533306">
    <property type="component" value="Unassembled WGS sequence"/>
</dbReference>